<proteinExistence type="predicted"/>
<dbReference type="Gene3D" id="1.25.40.10">
    <property type="entry name" value="Tetratricopeptide repeat domain"/>
    <property type="match status" value="1"/>
</dbReference>
<dbReference type="InterPro" id="IPR011990">
    <property type="entry name" value="TPR-like_helical_dom_sf"/>
</dbReference>
<dbReference type="SMART" id="SM00028">
    <property type="entry name" value="TPR"/>
    <property type="match status" value="2"/>
</dbReference>
<name>A0A7K3WQW4_9FLAO</name>
<evidence type="ECO:0000313" key="2">
    <source>
        <dbReference type="EMBL" id="NEN24070.1"/>
    </source>
</evidence>
<reference evidence="2 3" key="1">
    <citation type="submission" date="2020-02" db="EMBL/GenBank/DDBJ databases">
        <title>Out from the shadows clarifying the taxonomy of the family Cryomorphaceae and related taxa by utilizing the GTDB taxonomic framework.</title>
        <authorList>
            <person name="Bowman J.P."/>
        </authorList>
    </citation>
    <scope>NUCLEOTIDE SEQUENCE [LARGE SCALE GENOMIC DNA]</scope>
    <source>
        <strain evidence="2 3">QSSC 1-22</strain>
    </source>
</reference>
<dbReference type="InterPro" id="IPR019734">
    <property type="entry name" value="TPR_rpt"/>
</dbReference>
<comment type="caution">
    <text evidence="2">The sequence shown here is derived from an EMBL/GenBank/DDBJ whole genome shotgun (WGS) entry which is preliminary data.</text>
</comment>
<organism evidence="2 3">
    <name type="scientific">Cryomorpha ignava</name>
    <dbReference type="NCBI Taxonomy" id="101383"/>
    <lineage>
        <taxon>Bacteria</taxon>
        <taxon>Pseudomonadati</taxon>
        <taxon>Bacteroidota</taxon>
        <taxon>Flavobacteriia</taxon>
        <taxon>Flavobacteriales</taxon>
        <taxon>Cryomorphaceae</taxon>
        <taxon>Cryomorpha</taxon>
    </lineage>
</organism>
<accession>A0A7K3WQW4</accession>
<dbReference type="Pfam" id="PF14559">
    <property type="entry name" value="TPR_19"/>
    <property type="match status" value="1"/>
</dbReference>
<dbReference type="SUPFAM" id="SSF48452">
    <property type="entry name" value="TPR-like"/>
    <property type="match status" value="1"/>
</dbReference>
<evidence type="ECO:0000256" key="1">
    <source>
        <dbReference type="PROSITE-ProRule" id="PRU00339"/>
    </source>
</evidence>
<dbReference type="EMBL" id="JAAGVY010000019">
    <property type="protein sequence ID" value="NEN24070.1"/>
    <property type="molecule type" value="Genomic_DNA"/>
</dbReference>
<dbReference type="AlphaFoldDB" id="A0A7K3WQW4"/>
<keyword evidence="3" id="KW-1185">Reference proteome</keyword>
<sequence>MSINRMEMITEMLEKNPDDTFLNYAAALEHKKAKKPKNAIRIFKKIVAQDPDYLATYYQLGKLLEEVGKTDEAIEVYKAGRQLAKKTNDVKATGELSEALMILDAGDGSAF</sequence>
<gene>
    <name evidence="2" type="ORF">G3O08_11220</name>
</gene>
<dbReference type="PROSITE" id="PS50005">
    <property type="entry name" value="TPR"/>
    <property type="match status" value="1"/>
</dbReference>
<keyword evidence="1" id="KW-0802">TPR repeat</keyword>
<dbReference type="Proteomes" id="UP000486602">
    <property type="component" value="Unassembled WGS sequence"/>
</dbReference>
<dbReference type="RefSeq" id="WP_163285466.1">
    <property type="nucleotide sequence ID" value="NZ_JAAGVY010000019.1"/>
</dbReference>
<evidence type="ECO:0000313" key="3">
    <source>
        <dbReference type="Proteomes" id="UP000486602"/>
    </source>
</evidence>
<protein>
    <submittedName>
        <fullName evidence="2">Tetratricopeptide repeat protein</fullName>
    </submittedName>
</protein>
<feature type="repeat" description="TPR" evidence="1">
    <location>
        <begin position="54"/>
        <end position="87"/>
    </location>
</feature>